<feature type="region of interest" description="Disordered" evidence="1">
    <location>
        <begin position="216"/>
        <end position="639"/>
    </location>
</feature>
<evidence type="ECO:0000259" key="2">
    <source>
        <dbReference type="Pfam" id="PF15406"/>
    </source>
</evidence>
<feature type="domain" description="Meiotic expression up-regulated protein 6 PH" evidence="2">
    <location>
        <begin position="101"/>
        <end position="207"/>
    </location>
</feature>
<feature type="region of interest" description="Disordered" evidence="1">
    <location>
        <begin position="1"/>
        <end position="78"/>
    </location>
</feature>
<feature type="compositionally biased region" description="Low complexity" evidence="1">
    <location>
        <begin position="356"/>
        <end position="375"/>
    </location>
</feature>
<dbReference type="InterPro" id="IPR039483">
    <property type="entry name" value="Meu6_PH_dom"/>
</dbReference>
<feature type="compositionally biased region" description="Basic and acidic residues" evidence="1">
    <location>
        <begin position="407"/>
        <end position="420"/>
    </location>
</feature>
<gene>
    <name evidence="3" type="ORF">yc1106_01464</name>
</gene>
<reference evidence="3" key="1">
    <citation type="submission" date="2021-12" db="EMBL/GenBank/DDBJ databases">
        <title>Curvularia clavata genome.</title>
        <authorList>
            <person name="Cao Y."/>
        </authorList>
    </citation>
    <scope>NUCLEOTIDE SEQUENCE</scope>
    <source>
        <strain evidence="3">Yc1106</strain>
    </source>
</reference>
<dbReference type="InterPro" id="IPR039712">
    <property type="entry name" value="Meu6"/>
</dbReference>
<dbReference type="EMBL" id="CP089274">
    <property type="protein sequence ID" value="USP74190.1"/>
    <property type="molecule type" value="Genomic_DNA"/>
</dbReference>
<dbReference type="OrthoDB" id="5593352at2759"/>
<feature type="compositionally biased region" description="Low complexity" evidence="1">
    <location>
        <begin position="580"/>
        <end position="598"/>
    </location>
</feature>
<protein>
    <recommendedName>
        <fullName evidence="2">Meiotic expression up-regulated protein 6 PH domain-containing protein</fullName>
    </recommendedName>
</protein>
<feature type="compositionally biased region" description="Basic and acidic residues" evidence="1">
    <location>
        <begin position="38"/>
        <end position="50"/>
    </location>
</feature>
<feature type="compositionally biased region" description="Basic and acidic residues" evidence="1">
    <location>
        <begin position="216"/>
        <end position="233"/>
    </location>
</feature>
<feature type="compositionally biased region" description="Low complexity" evidence="1">
    <location>
        <begin position="609"/>
        <end position="622"/>
    </location>
</feature>
<proteinExistence type="predicted"/>
<feature type="compositionally biased region" description="Low complexity" evidence="1">
    <location>
        <begin position="445"/>
        <end position="459"/>
    </location>
</feature>
<accession>A0A9Q8Z1Y4</accession>
<feature type="compositionally biased region" description="Basic and acidic residues" evidence="1">
    <location>
        <begin position="477"/>
        <end position="496"/>
    </location>
</feature>
<dbReference type="VEuPathDB" id="FungiDB:yc1106_01464"/>
<feature type="compositionally biased region" description="Basic and acidic residues" evidence="1">
    <location>
        <begin position="308"/>
        <end position="331"/>
    </location>
</feature>
<evidence type="ECO:0000313" key="4">
    <source>
        <dbReference type="Proteomes" id="UP001056012"/>
    </source>
</evidence>
<dbReference type="Pfam" id="PF15406">
    <property type="entry name" value="PH_6"/>
    <property type="match status" value="1"/>
</dbReference>
<organism evidence="3 4">
    <name type="scientific">Curvularia clavata</name>
    <dbReference type="NCBI Taxonomy" id="95742"/>
    <lineage>
        <taxon>Eukaryota</taxon>
        <taxon>Fungi</taxon>
        <taxon>Dikarya</taxon>
        <taxon>Ascomycota</taxon>
        <taxon>Pezizomycotina</taxon>
        <taxon>Dothideomycetes</taxon>
        <taxon>Pleosporomycetidae</taxon>
        <taxon>Pleosporales</taxon>
        <taxon>Pleosporineae</taxon>
        <taxon>Pleosporaceae</taxon>
        <taxon>Curvularia</taxon>
    </lineage>
</organism>
<name>A0A9Q8Z1Y4_CURCL</name>
<feature type="compositionally biased region" description="Low complexity" evidence="1">
    <location>
        <begin position="510"/>
        <end position="538"/>
    </location>
</feature>
<evidence type="ECO:0000313" key="3">
    <source>
        <dbReference type="EMBL" id="USP74190.1"/>
    </source>
</evidence>
<sequence length="639" mass="66090">MSAAVEEPKTVAQPEVAGTTEAAPAPVLAADNTVAPVEEPKTDAAPKAEGEAAAAAPAEEAKEEAKAEEAVKEEPKEEAKVVEPIYSGALGYKAPGLKNAFRFAKKYFWFGEEPVAAENLAEYLRGEKPEVAHPTVAWSSQTGKGLLFFVKHADKKEHPAGVLNLAYATDLAKDGALAFAFKLSGHKHAFEAQTTAERDGWFVAVEKAITEAKASKDTIESSEGYKEAKEKIGKPTALAGASAAPKKSMDAAPKLAEAEAAGEASAAPARTGSSSSSSSDEAKAKKAKSKSRSVSRGKRASILGGLLGKKDKEHKTESEAVKEEPETKTEEPAATAPHLDEIPTTAPVDANEVVKPAEQTTAEPAVPATAAAPVEEAPKAEEPVAAAAAPEKPKPTKRASIFGTFVEKLKSPTTEKKEAEAGLAAAPAVKENETPAVDAAKPAEEATPAAAPSANEAAATELNKDETKPVVATSTPSKEKEHFSFGKLFGSKDRAKSPAAQEKLPEPKAETAAPQIEDAAAPAPATEATAEVTPAATETKPEVTEEPKQDKRKSFFGNLGRSLSKAAGNKNQAKEKKEAAAAPAPVVEEETAPAVTPVAEEEKKKEETAAPAAPVAEIPAETSVGDASKSANPTVATTA</sequence>
<dbReference type="Proteomes" id="UP001056012">
    <property type="component" value="Chromosome 1"/>
</dbReference>
<dbReference type="PANTHER" id="PTHR42073">
    <property type="entry name" value="MEIOTIC EXPRESSION UP-REGULATED PROTEIN 6"/>
    <property type="match status" value="1"/>
</dbReference>
<keyword evidence="4" id="KW-1185">Reference proteome</keyword>
<feature type="compositionally biased region" description="Polar residues" evidence="1">
    <location>
        <begin position="629"/>
        <end position="639"/>
    </location>
</feature>
<feature type="compositionally biased region" description="Basic residues" evidence="1">
    <location>
        <begin position="285"/>
        <end position="299"/>
    </location>
</feature>
<feature type="compositionally biased region" description="Low complexity" evidence="1">
    <location>
        <begin position="251"/>
        <end position="279"/>
    </location>
</feature>
<feature type="compositionally biased region" description="Basic and acidic residues" evidence="1">
    <location>
        <begin position="539"/>
        <end position="553"/>
    </location>
</feature>
<evidence type="ECO:0000256" key="1">
    <source>
        <dbReference type="SAM" id="MobiDB-lite"/>
    </source>
</evidence>
<dbReference type="PANTHER" id="PTHR42073:SF1">
    <property type="entry name" value="MEIOTIC EXPRESSION UP-REGULATED PROTEIN 6"/>
    <property type="match status" value="1"/>
</dbReference>
<feature type="compositionally biased region" description="Basic and acidic residues" evidence="1">
    <location>
        <begin position="59"/>
        <end position="78"/>
    </location>
</feature>
<dbReference type="AlphaFoldDB" id="A0A9Q8Z1Y4"/>